<dbReference type="Proteomes" id="UP000501237">
    <property type="component" value="Chromosome"/>
</dbReference>
<evidence type="ECO:0008006" key="3">
    <source>
        <dbReference type="Google" id="ProtNLM"/>
    </source>
</evidence>
<dbReference type="Gene3D" id="1.10.260.40">
    <property type="entry name" value="lambda repressor-like DNA-binding domains"/>
    <property type="match status" value="1"/>
</dbReference>
<dbReference type="EMBL" id="AP022642">
    <property type="protein sequence ID" value="BCA30922.1"/>
    <property type="molecule type" value="Genomic_DNA"/>
</dbReference>
<dbReference type="GeneID" id="57400128"/>
<protein>
    <recommendedName>
        <fullName evidence="3">DNA-binding protein</fullName>
    </recommendedName>
</protein>
<dbReference type="KEGG" id="poj:PtoMrB4_48990"/>
<dbReference type="InterPro" id="IPR010982">
    <property type="entry name" value="Lambda_DNA-bd_dom_sf"/>
</dbReference>
<dbReference type="GO" id="GO:0003677">
    <property type="term" value="F:DNA binding"/>
    <property type="evidence" value="ECO:0007669"/>
    <property type="project" value="InterPro"/>
</dbReference>
<reference evidence="1 2" key="1">
    <citation type="journal article" date="2020" name="Microbiol. Resour. Announc.">
        <title>Complete genome sequence of Pseudomonas otitidis strain MrB4, isolated from Lake Biwa in Japan.</title>
        <authorList>
            <person name="Miyazaki K."/>
            <person name="Hase E."/>
            <person name="Maruya T."/>
        </authorList>
    </citation>
    <scope>NUCLEOTIDE SEQUENCE [LARGE SCALE GENOMIC DNA]</scope>
    <source>
        <strain evidence="1 2">MrB4</strain>
    </source>
</reference>
<dbReference type="AlphaFoldDB" id="A0A679GN80"/>
<evidence type="ECO:0000313" key="1">
    <source>
        <dbReference type="EMBL" id="BCA30922.1"/>
    </source>
</evidence>
<name>A0A679GN80_9GAMM</name>
<evidence type="ECO:0000313" key="2">
    <source>
        <dbReference type="Proteomes" id="UP000501237"/>
    </source>
</evidence>
<sequence length="87" mass="9909">MPSIDARIRALIDIAGLDELVRTTDISGTRWRTVRYDKRTRISTQEMTALVQLYPQYALWLASGEIIPEKGQTSPAYDAQHQPNVLH</sequence>
<organism evidence="1 2">
    <name type="scientific">Metapseudomonas otitidis</name>
    <dbReference type="NCBI Taxonomy" id="319939"/>
    <lineage>
        <taxon>Bacteria</taxon>
        <taxon>Pseudomonadati</taxon>
        <taxon>Pseudomonadota</taxon>
        <taxon>Gammaproteobacteria</taxon>
        <taxon>Pseudomonadales</taxon>
        <taxon>Pseudomonadaceae</taxon>
        <taxon>Metapseudomonas</taxon>
    </lineage>
</organism>
<proteinExistence type="predicted"/>
<gene>
    <name evidence="1" type="ORF">PtoMrB4_48990</name>
</gene>
<dbReference type="RefSeq" id="WP_172434711.1">
    <property type="nucleotide sequence ID" value="NZ_AP022642.1"/>
</dbReference>
<accession>A0A679GN80</accession>